<gene>
    <name evidence="2" type="ORF">N0V89_006284</name>
</gene>
<sequence>MATSNELELEGLRRKIFEFYDSHCKFQVLKTLEPKRHNGVPQDLFVLDACFNPPTTAHLSLAASAFKGHYSSSTSRLVLLFCTNGTRRAPSPATVEDRVEMIRLLVMELHEQYPESLGAAFDIALTKETTFFKKSTAIATASQTEFPALYREAETQPCKPRQIFLLGSDNFFRVLQPEFYPGFDPPLSALGPLFDNAIEFTKANSKTSTTVQSFEALEKDLQDAKGNIDPGLLLDLRSAMASVWSRLLHFETIIVVDGFMLYPDEALKDMFDIRLMLRASREESWRRRSSGYGNLSEGEKEFWQTKAYFDACVWHNYELEHRPLFPDGDVQGLVDTEVTTVLHGIAIQPEVDSSFSDTHRWVVNAIIQGVERKTS</sequence>
<dbReference type="PANTHER" id="PTHR31285">
    <property type="entry name" value="NICOTINAMIDE MONONUCLEOTIDE ADENYLYLTRANSFERASE"/>
    <property type="match status" value="1"/>
</dbReference>
<organism evidence="2 3">
    <name type="scientific">Didymosphaeria variabile</name>
    <dbReference type="NCBI Taxonomy" id="1932322"/>
    <lineage>
        <taxon>Eukaryota</taxon>
        <taxon>Fungi</taxon>
        <taxon>Dikarya</taxon>
        <taxon>Ascomycota</taxon>
        <taxon>Pezizomycotina</taxon>
        <taxon>Dothideomycetes</taxon>
        <taxon>Pleosporomycetidae</taxon>
        <taxon>Pleosporales</taxon>
        <taxon>Massarineae</taxon>
        <taxon>Didymosphaeriaceae</taxon>
        <taxon>Didymosphaeria</taxon>
    </lineage>
</organism>
<dbReference type="EMBL" id="JAPEUX010000004">
    <property type="protein sequence ID" value="KAJ4354547.1"/>
    <property type="molecule type" value="Genomic_DNA"/>
</dbReference>
<dbReference type="Proteomes" id="UP001140513">
    <property type="component" value="Unassembled WGS sequence"/>
</dbReference>
<accession>A0A9W9CC14</accession>
<dbReference type="PANTHER" id="PTHR31285:SF0">
    <property type="entry name" value="NICOTINAMIDE MONONUCLEOTIDE ADENYLYLTRANSFERASE"/>
    <property type="match status" value="1"/>
</dbReference>
<evidence type="ECO:0000313" key="3">
    <source>
        <dbReference type="Proteomes" id="UP001140513"/>
    </source>
</evidence>
<dbReference type="SUPFAM" id="SSF52374">
    <property type="entry name" value="Nucleotidylyl transferase"/>
    <property type="match status" value="1"/>
</dbReference>
<comment type="caution">
    <text evidence="2">The sequence shown here is derived from an EMBL/GenBank/DDBJ whole genome shotgun (WGS) entry which is preliminary data.</text>
</comment>
<feature type="domain" description="Cytidyltransferase-like" evidence="1">
    <location>
        <begin position="48"/>
        <end position="105"/>
    </location>
</feature>
<dbReference type="GO" id="GO:0000309">
    <property type="term" value="F:nicotinamide-nucleotide adenylyltransferase activity"/>
    <property type="evidence" value="ECO:0007669"/>
    <property type="project" value="TreeGrafter"/>
</dbReference>
<dbReference type="GO" id="GO:0005737">
    <property type="term" value="C:cytoplasm"/>
    <property type="evidence" value="ECO:0007669"/>
    <property type="project" value="TreeGrafter"/>
</dbReference>
<dbReference type="OrthoDB" id="10041966at2759"/>
<dbReference type="AlphaFoldDB" id="A0A9W9CC14"/>
<evidence type="ECO:0000259" key="1">
    <source>
        <dbReference type="Pfam" id="PF01467"/>
    </source>
</evidence>
<dbReference type="Gene3D" id="3.40.50.300">
    <property type="entry name" value="P-loop containing nucleotide triphosphate hydrolases"/>
    <property type="match status" value="1"/>
</dbReference>
<dbReference type="InterPro" id="IPR027417">
    <property type="entry name" value="P-loop_NTPase"/>
</dbReference>
<dbReference type="InterPro" id="IPR004821">
    <property type="entry name" value="Cyt_trans-like"/>
</dbReference>
<reference evidence="2" key="1">
    <citation type="submission" date="2022-10" db="EMBL/GenBank/DDBJ databases">
        <title>Tapping the CABI collections for fungal endophytes: first genome assemblies for Collariella, Neodidymelliopsis, Ascochyta clinopodiicola, Didymella pomorum, Didymosphaeria variabile, Neocosmospora piperis and Neocucurbitaria cava.</title>
        <authorList>
            <person name="Hill R."/>
        </authorList>
    </citation>
    <scope>NUCLEOTIDE SEQUENCE</scope>
    <source>
        <strain evidence="2">IMI 356815</strain>
    </source>
</reference>
<dbReference type="GeneID" id="80909814"/>
<dbReference type="Pfam" id="PF01467">
    <property type="entry name" value="CTP_transf_like"/>
    <property type="match status" value="1"/>
</dbReference>
<evidence type="ECO:0000313" key="2">
    <source>
        <dbReference type="EMBL" id="KAJ4354547.1"/>
    </source>
</evidence>
<dbReference type="GO" id="GO:0016887">
    <property type="term" value="F:ATP hydrolysis activity"/>
    <property type="evidence" value="ECO:0007669"/>
    <property type="project" value="TreeGrafter"/>
</dbReference>
<protein>
    <recommendedName>
        <fullName evidence="1">Cytidyltransferase-like domain-containing protein</fullName>
    </recommendedName>
</protein>
<dbReference type="GO" id="GO:0005634">
    <property type="term" value="C:nucleus"/>
    <property type="evidence" value="ECO:0007669"/>
    <property type="project" value="TreeGrafter"/>
</dbReference>
<name>A0A9W9CC14_9PLEO</name>
<keyword evidence="3" id="KW-1185">Reference proteome</keyword>
<proteinExistence type="predicted"/>
<dbReference type="RefSeq" id="XP_056072321.1">
    <property type="nucleotide sequence ID" value="XM_056215054.1"/>
</dbReference>